<keyword evidence="5" id="KW-1005">Bacterial flagellum biogenesis</keyword>
<evidence type="ECO:0000256" key="3">
    <source>
        <dbReference type="ARBA" id="ARBA00022845"/>
    </source>
</evidence>
<dbReference type="Gene3D" id="2.60.40.4380">
    <property type="entry name" value="Translational regulator CsrA"/>
    <property type="match status" value="1"/>
</dbReference>
<evidence type="ECO:0000256" key="5">
    <source>
        <dbReference type="HAMAP-Rule" id="MF_00167"/>
    </source>
</evidence>
<keyword evidence="4 5" id="KW-0694">RNA-binding</keyword>
<evidence type="ECO:0000256" key="2">
    <source>
        <dbReference type="ARBA" id="ARBA00022491"/>
    </source>
</evidence>
<dbReference type="OrthoDB" id="9809061at2"/>
<evidence type="ECO:0000256" key="1">
    <source>
        <dbReference type="ARBA" id="ARBA00022490"/>
    </source>
</evidence>
<evidence type="ECO:0000313" key="7">
    <source>
        <dbReference type="Proteomes" id="UP000315750"/>
    </source>
</evidence>
<keyword evidence="7" id="KW-1185">Reference proteome</keyword>
<dbReference type="GO" id="GO:1902208">
    <property type="term" value="P:regulation of bacterial-type flagellum assembly"/>
    <property type="evidence" value="ECO:0007669"/>
    <property type="project" value="UniProtKB-UniRule"/>
</dbReference>
<dbReference type="Proteomes" id="UP000315750">
    <property type="component" value="Chromosome"/>
</dbReference>
<dbReference type="NCBIfam" id="NF002469">
    <property type="entry name" value="PRK01712.1"/>
    <property type="match status" value="1"/>
</dbReference>
<dbReference type="GO" id="GO:0005829">
    <property type="term" value="C:cytosol"/>
    <property type="evidence" value="ECO:0007669"/>
    <property type="project" value="TreeGrafter"/>
</dbReference>
<evidence type="ECO:0000256" key="4">
    <source>
        <dbReference type="ARBA" id="ARBA00022884"/>
    </source>
</evidence>
<reference evidence="6 7" key="1">
    <citation type="submission" date="2019-02" db="EMBL/GenBank/DDBJ databases">
        <title>Deep-cultivation of Planctomycetes and their phenomic and genomic characterization uncovers novel biology.</title>
        <authorList>
            <person name="Wiegand S."/>
            <person name="Jogler M."/>
            <person name="Boedeker C."/>
            <person name="Pinto D."/>
            <person name="Vollmers J."/>
            <person name="Rivas-Marin E."/>
            <person name="Kohn T."/>
            <person name="Peeters S.H."/>
            <person name="Heuer A."/>
            <person name="Rast P."/>
            <person name="Oberbeckmann S."/>
            <person name="Bunk B."/>
            <person name="Jeske O."/>
            <person name="Meyerdierks A."/>
            <person name="Storesund J.E."/>
            <person name="Kallscheuer N."/>
            <person name="Luecker S."/>
            <person name="Lage O.M."/>
            <person name="Pohl T."/>
            <person name="Merkel B.J."/>
            <person name="Hornburger P."/>
            <person name="Mueller R.-W."/>
            <person name="Bruemmer F."/>
            <person name="Labrenz M."/>
            <person name="Spormann A.M."/>
            <person name="Op den Camp H."/>
            <person name="Overmann J."/>
            <person name="Amann R."/>
            <person name="Jetten M.S.M."/>
            <person name="Mascher T."/>
            <person name="Medema M.H."/>
            <person name="Devos D.P."/>
            <person name="Kaster A.-K."/>
            <person name="Ovreas L."/>
            <person name="Rohde M."/>
            <person name="Galperin M.Y."/>
            <person name="Jogler C."/>
        </authorList>
    </citation>
    <scope>NUCLEOTIDE SEQUENCE [LARGE SCALE GENOMIC DNA]</scope>
    <source>
        <strain evidence="6 7">Pan181</strain>
    </source>
</reference>
<dbReference type="FunFam" id="2.60.40.4380:FF:000002">
    <property type="entry name" value="Translational regulator CsrA"/>
    <property type="match status" value="1"/>
</dbReference>
<sequence length="72" mass="8214">MLVLSRQRDESIIIGDNVVVTIVDVRGDKVRLGIEAPIEIPVHRQEVYEAIQRENRKAAEIKPEDAQQLPKQ</sequence>
<dbReference type="AlphaFoldDB" id="A0A518ASC7"/>
<dbReference type="RefSeq" id="WP_145248913.1">
    <property type="nucleotide sequence ID" value="NZ_CP036278.1"/>
</dbReference>
<dbReference type="PANTHER" id="PTHR34984:SF1">
    <property type="entry name" value="CARBON STORAGE REGULATOR"/>
    <property type="match status" value="1"/>
</dbReference>
<keyword evidence="3 5" id="KW-0810">Translation regulation</keyword>
<accession>A0A518ASC7</accession>
<gene>
    <name evidence="5" type="primary">csrA</name>
    <name evidence="6" type="ORF">Pan181_38490</name>
</gene>
<dbReference type="InterPro" id="IPR036107">
    <property type="entry name" value="CsrA_sf"/>
</dbReference>
<evidence type="ECO:0000313" key="6">
    <source>
        <dbReference type="EMBL" id="QDU57630.1"/>
    </source>
</evidence>
<organism evidence="6 7">
    <name type="scientific">Aeoliella mucimassa</name>
    <dbReference type="NCBI Taxonomy" id="2527972"/>
    <lineage>
        <taxon>Bacteria</taxon>
        <taxon>Pseudomonadati</taxon>
        <taxon>Planctomycetota</taxon>
        <taxon>Planctomycetia</taxon>
        <taxon>Pirellulales</taxon>
        <taxon>Lacipirellulaceae</taxon>
        <taxon>Aeoliella</taxon>
    </lineage>
</organism>
<proteinExistence type="inferred from homology"/>
<dbReference type="PANTHER" id="PTHR34984">
    <property type="entry name" value="CARBON STORAGE REGULATOR"/>
    <property type="match status" value="1"/>
</dbReference>
<dbReference type="SUPFAM" id="SSF117130">
    <property type="entry name" value="CsrA-like"/>
    <property type="match status" value="1"/>
</dbReference>
<keyword evidence="1 5" id="KW-0963">Cytoplasm</keyword>
<comment type="similarity">
    <text evidence="5">Belongs to the CsrA/RsmA family.</text>
</comment>
<dbReference type="GO" id="GO:0045947">
    <property type="term" value="P:negative regulation of translational initiation"/>
    <property type="evidence" value="ECO:0007669"/>
    <property type="project" value="UniProtKB-UniRule"/>
</dbReference>
<dbReference type="GO" id="GO:0044781">
    <property type="term" value="P:bacterial-type flagellum organization"/>
    <property type="evidence" value="ECO:0007669"/>
    <property type="project" value="UniProtKB-KW"/>
</dbReference>
<dbReference type="NCBIfam" id="TIGR00202">
    <property type="entry name" value="csrA"/>
    <property type="match status" value="1"/>
</dbReference>
<keyword evidence="2 5" id="KW-0678">Repressor</keyword>
<dbReference type="HAMAP" id="MF_00167">
    <property type="entry name" value="CsrA"/>
    <property type="match status" value="1"/>
</dbReference>
<dbReference type="InterPro" id="IPR003751">
    <property type="entry name" value="CsrA"/>
</dbReference>
<comment type="function">
    <text evidence="5">A translational regulator that binds mRNA to regulate translation initiation and/or mRNA stability. Usually binds in the 5'-UTR at or near the Shine-Dalgarno sequence preventing ribosome-binding, thus repressing translation. Its main target seems to be the major flagellin gene, while its function is anatagonized by FliW.</text>
</comment>
<dbReference type="KEGG" id="amuc:Pan181_38490"/>
<dbReference type="EMBL" id="CP036278">
    <property type="protein sequence ID" value="QDU57630.1"/>
    <property type="molecule type" value="Genomic_DNA"/>
</dbReference>
<comment type="subunit">
    <text evidence="5">Homodimer; the beta-strands of each monomer intercalate to form a hydrophobic core, while the alpha-helices form wings that extend away from the core.</text>
</comment>
<dbReference type="GO" id="GO:0006109">
    <property type="term" value="P:regulation of carbohydrate metabolic process"/>
    <property type="evidence" value="ECO:0007669"/>
    <property type="project" value="InterPro"/>
</dbReference>
<dbReference type="GO" id="GO:0006402">
    <property type="term" value="P:mRNA catabolic process"/>
    <property type="evidence" value="ECO:0007669"/>
    <property type="project" value="InterPro"/>
</dbReference>
<comment type="subcellular location">
    <subcellularLocation>
        <location evidence="5">Cytoplasm</location>
    </subcellularLocation>
</comment>
<name>A0A518ASC7_9BACT</name>
<dbReference type="GO" id="GO:0048027">
    <property type="term" value="F:mRNA 5'-UTR binding"/>
    <property type="evidence" value="ECO:0007669"/>
    <property type="project" value="UniProtKB-UniRule"/>
</dbReference>
<dbReference type="Pfam" id="PF02599">
    <property type="entry name" value="CsrA"/>
    <property type="match status" value="1"/>
</dbReference>
<protein>
    <recommendedName>
        <fullName evidence="5">Translational regulator CsrA</fullName>
    </recommendedName>
</protein>